<proteinExistence type="inferred from homology"/>
<dbReference type="PANTHER" id="PTHR48228:SF6">
    <property type="entry name" value="L-CARNITINE COA-TRANSFERASE"/>
    <property type="match status" value="1"/>
</dbReference>
<dbReference type="Gene3D" id="3.30.1540.10">
    <property type="entry name" value="formyl-coa transferase, domain 3"/>
    <property type="match status" value="2"/>
</dbReference>
<dbReference type="InterPro" id="IPR023606">
    <property type="entry name" value="CoA-Trfase_III_dom_1_sf"/>
</dbReference>
<dbReference type="Pfam" id="PF02515">
    <property type="entry name" value="CoA_transf_3"/>
    <property type="match status" value="2"/>
</dbReference>
<feature type="compositionally biased region" description="Gly residues" evidence="3">
    <location>
        <begin position="27"/>
        <end position="36"/>
    </location>
</feature>
<dbReference type="PANTHER" id="PTHR48228">
    <property type="entry name" value="SUCCINYL-COA--D-CITRAMALATE COA-TRANSFERASE"/>
    <property type="match status" value="1"/>
</dbReference>
<sequence>MGTARSAAADGRPDTRSAEVRSPMTAHGGGAAGLGRVGMTPESSPTLPLRALRVLDLTEGAAESCGRFLADLGAEVVRVEPPGGSPGRRDVVGFGLRNANKLGVVLDLTDPAGRAELLRQARAADVLLESFRGREARALGLTPEDLHAANPALVVVSITDFGRTGPWADRVATEDVLAAAGGVLSRSGLPGGTPLLPPARLVAQTVGVHAAWATLVAYVKRVRTGRGEHVDVSSFEAVVHGFDPGFGTQGSAAAGRSETFPRDRPDAANYYPVYPCADGHVRICLLAKRQWRAMFEWLGEPEEFADPRFDAIPARFEASDRLNPLIAALFADRTREELTLEGSRRGIPVAGMLTLDEVLEADHFTLTGTLADAEMADGLWARVPTGYVSVDGLRAGLRTRAPRPGEHGALLDGPPVTREAPDLGLPALDEGARPLAGLRVLDLGVIVFGAELSRLFADQGADVIKVENSAFPDGLRQTRKGGGMNASFAWGQRNKRGLGLDLRSEEGARLFRELVAGADLVAANFKPGTLESLGFSHAELTTINPRIVVSDSSAFGGRGPWRTRMGYGPLVRASCGVSTLWRDPDREASDPAAFCDGSTVYPDHVAGHVGAVAALAALIGRGADGPGCSVEIAQADVAVVALGPTLVRASLEPGTVAAEGNARPDVAPAGVFPCAGDDEWCVIEVRDDEDWRRLAGATGLPDEPDLRTLAGRLARREEIEKQLAAWTAERAAEEVTALLQSAGVPAAAMLRLPDELTHPQLVARDSFHTLAHPMLSAPVPAAARVARFSSIADPDQGPAPTPGEHTREIVRTLLGRDDREIDELVRSGVLQPPPDDPVLSEESA</sequence>
<comment type="similarity">
    <text evidence="1">Belongs to the CoA-transferase III family.</text>
</comment>
<accession>A0ABP8XQW4</accession>
<comment type="caution">
    <text evidence="4">The sequence shown here is derived from an EMBL/GenBank/DDBJ whole genome shotgun (WGS) entry which is preliminary data.</text>
</comment>
<evidence type="ECO:0000313" key="4">
    <source>
        <dbReference type="EMBL" id="GAA4711016.1"/>
    </source>
</evidence>
<dbReference type="SUPFAM" id="SSF89796">
    <property type="entry name" value="CoA-transferase family III (CaiB/BaiF)"/>
    <property type="match status" value="2"/>
</dbReference>
<dbReference type="InterPro" id="IPR044855">
    <property type="entry name" value="CoA-Trfase_III_dom3_sf"/>
</dbReference>
<organism evidence="4 5">
    <name type="scientific">Pseudonocardia yuanmonensis</name>
    <dbReference type="NCBI Taxonomy" id="1095914"/>
    <lineage>
        <taxon>Bacteria</taxon>
        <taxon>Bacillati</taxon>
        <taxon>Actinomycetota</taxon>
        <taxon>Actinomycetes</taxon>
        <taxon>Pseudonocardiales</taxon>
        <taxon>Pseudonocardiaceae</taxon>
        <taxon>Pseudonocardia</taxon>
    </lineage>
</organism>
<name>A0ABP8XQW4_9PSEU</name>
<evidence type="ECO:0000313" key="5">
    <source>
        <dbReference type="Proteomes" id="UP001500325"/>
    </source>
</evidence>
<feature type="region of interest" description="Disordered" evidence="3">
    <location>
        <begin position="1"/>
        <end position="43"/>
    </location>
</feature>
<protein>
    <submittedName>
        <fullName evidence="4">CoA transferase</fullName>
    </submittedName>
</protein>
<keyword evidence="2 4" id="KW-0808">Transferase</keyword>
<keyword evidence="5" id="KW-1185">Reference proteome</keyword>
<reference evidence="5" key="1">
    <citation type="journal article" date="2019" name="Int. J. Syst. Evol. Microbiol.">
        <title>The Global Catalogue of Microorganisms (GCM) 10K type strain sequencing project: providing services to taxonomists for standard genome sequencing and annotation.</title>
        <authorList>
            <consortium name="The Broad Institute Genomics Platform"/>
            <consortium name="The Broad Institute Genome Sequencing Center for Infectious Disease"/>
            <person name="Wu L."/>
            <person name="Ma J."/>
        </authorList>
    </citation>
    <scope>NUCLEOTIDE SEQUENCE [LARGE SCALE GENOMIC DNA]</scope>
    <source>
        <strain evidence="5">JCM 18055</strain>
    </source>
</reference>
<dbReference type="EMBL" id="BAABIC010000031">
    <property type="protein sequence ID" value="GAA4711016.1"/>
    <property type="molecule type" value="Genomic_DNA"/>
</dbReference>
<evidence type="ECO:0000256" key="3">
    <source>
        <dbReference type="SAM" id="MobiDB-lite"/>
    </source>
</evidence>
<dbReference type="Gene3D" id="3.40.50.10540">
    <property type="entry name" value="Crotonobetainyl-coa:carnitine coa-transferase, domain 1"/>
    <property type="match status" value="2"/>
</dbReference>
<feature type="region of interest" description="Disordered" evidence="3">
    <location>
        <begin position="825"/>
        <end position="844"/>
    </location>
</feature>
<evidence type="ECO:0000256" key="2">
    <source>
        <dbReference type="ARBA" id="ARBA00022679"/>
    </source>
</evidence>
<gene>
    <name evidence="4" type="ORF">GCM10023215_61380</name>
</gene>
<dbReference type="InterPro" id="IPR003673">
    <property type="entry name" value="CoA-Trfase_fam_III"/>
</dbReference>
<dbReference type="Proteomes" id="UP001500325">
    <property type="component" value="Unassembled WGS sequence"/>
</dbReference>
<dbReference type="InterPro" id="IPR050509">
    <property type="entry name" value="CoA-transferase_III"/>
</dbReference>
<dbReference type="GO" id="GO:0016740">
    <property type="term" value="F:transferase activity"/>
    <property type="evidence" value="ECO:0007669"/>
    <property type="project" value="UniProtKB-KW"/>
</dbReference>
<evidence type="ECO:0000256" key="1">
    <source>
        <dbReference type="ARBA" id="ARBA00008383"/>
    </source>
</evidence>